<comment type="caution">
    <text evidence="3">The sequence shown here is derived from an EMBL/GenBank/DDBJ whole genome shotgun (WGS) entry which is preliminary data.</text>
</comment>
<dbReference type="RefSeq" id="WP_170131482.1">
    <property type="nucleotide sequence ID" value="NZ_QGDQ01000015.1"/>
</dbReference>
<dbReference type="GO" id="GO:0071111">
    <property type="term" value="F:cyclic-guanylate-specific phosphodiesterase activity"/>
    <property type="evidence" value="ECO:0007669"/>
    <property type="project" value="InterPro"/>
</dbReference>
<protein>
    <submittedName>
        <fullName evidence="3">EAL domain-containing protein (Putative c-di-GMP-specific phosphodiesterase class I)</fullName>
    </submittedName>
</protein>
<dbReference type="SUPFAM" id="SSF141868">
    <property type="entry name" value="EAL domain-like"/>
    <property type="match status" value="1"/>
</dbReference>
<dbReference type="CDD" id="cd01948">
    <property type="entry name" value="EAL"/>
    <property type="match status" value="1"/>
</dbReference>
<evidence type="ECO:0000256" key="1">
    <source>
        <dbReference type="SAM" id="MobiDB-lite"/>
    </source>
</evidence>
<evidence type="ECO:0000313" key="3">
    <source>
        <dbReference type="EMBL" id="PWJ53013.1"/>
    </source>
</evidence>
<sequence>MEAALRALLAGSRAAGELLVRYQPVVKATDGEPLAVEALVRWRRPDGSMVPPDLFIGTVERLGLGGELDELVLTEALRQMTRWDAAGIRVHRVGVNLGRTSVLRDDLADVVARACATAGSTPDRLVLEVLEHERLHLDDGALMRLQGLVDAGVTLGVDDFGVGYSGVGRLAQLPVGLVKLDRSLLPGAGTSRARSAPDAELLITAVTAMARQTGADVTAEGVETPEQRAVCLRAGVGTIQGWLFAPAIDGDAVLDYWRAWSPASGRCPQSAPVSAQPADGSPLASSSS</sequence>
<dbReference type="PANTHER" id="PTHR33121">
    <property type="entry name" value="CYCLIC DI-GMP PHOSPHODIESTERASE PDEF"/>
    <property type="match status" value="1"/>
</dbReference>
<dbReference type="InterPro" id="IPR050706">
    <property type="entry name" value="Cyclic-di-GMP_PDE-like"/>
</dbReference>
<dbReference type="Pfam" id="PF00563">
    <property type="entry name" value="EAL"/>
    <property type="match status" value="1"/>
</dbReference>
<evidence type="ECO:0000259" key="2">
    <source>
        <dbReference type="PROSITE" id="PS50883"/>
    </source>
</evidence>
<organism evidence="3 4">
    <name type="scientific">Quadrisphaera granulorum</name>
    <dbReference type="NCBI Taxonomy" id="317664"/>
    <lineage>
        <taxon>Bacteria</taxon>
        <taxon>Bacillati</taxon>
        <taxon>Actinomycetota</taxon>
        <taxon>Actinomycetes</taxon>
        <taxon>Kineosporiales</taxon>
        <taxon>Kineosporiaceae</taxon>
        <taxon>Quadrisphaera</taxon>
    </lineage>
</organism>
<dbReference type="InterPro" id="IPR001633">
    <property type="entry name" value="EAL_dom"/>
</dbReference>
<feature type="domain" description="EAL" evidence="2">
    <location>
        <begin position="1"/>
        <end position="261"/>
    </location>
</feature>
<dbReference type="Proteomes" id="UP000245469">
    <property type="component" value="Unassembled WGS sequence"/>
</dbReference>
<dbReference type="Gene3D" id="3.20.20.450">
    <property type="entry name" value="EAL domain"/>
    <property type="match status" value="1"/>
</dbReference>
<feature type="region of interest" description="Disordered" evidence="1">
    <location>
        <begin position="265"/>
        <end position="288"/>
    </location>
</feature>
<evidence type="ECO:0000313" key="4">
    <source>
        <dbReference type="Proteomes" id="UP000245469"/>
    </source>
</evidence>
<proteinExistence type="predicted"/>
<dbReference type="SMART" id="SM00052">
    <property type="entry name" value="EAL"/>
    <property type="match status" value="1"/>
</dbReference>
<dbReference type="EMBL" id="QGDQ01000015">
    <property type="protein sequence ID" value="PWJ53013.1"/>
    <property type="molecule type" value="Genomic_DNA"/>
</dbReference>
<gene>
    <name evidence="3" type="ORF">BXY45_11530</name>
</gene>
<dbReference type="InterPro" id="IPR035919">
    <property type="entry name" value="EAL_sf"/>
</dbReference>
<dbReference type="AlphaFoldDB" id="A0A316A612"/>
<keyword evidence="4" id="KW-1185">Reference proteome</keyword>
<dbReference type="PROSITE" id="PS50883">
    <property type="entry name" value="EAL"/>
    <property type="match status" value="1"/>
</dbReference>
<name>A0A316A612_9ACTN</name>
<accession>A0A316A612</accession>
<dbReference type="PANTHER" id="PTHR33121:SF79">
    <property type="entry name" value="CYCLIC DI-GMP PHOSPHODIESTERASE PDED-RELATED"/>
    <property type="match status" value="1"/>
</dbReference>
<reference evidence="3 4" key="1">
    <citation type="submission" date="2018-03" db="EMBL/GenBank/DDBJ databases">
        <title>Genomic Encyclopedia of Archaeal and Bacterial Type Strains, Phase II (KMG-II): from individual species to whole genera.</title>
        <authorList>
            <person name="Goeker M."/>
        </authorList>
    </citation>
    <scope>NUCLEOTIDE SEQUENCE [LARGE SCALE GENOMIC DNA]</scope>
    <source>
        <strain evidence="3 4">DSM 44889</strain>
    </source>
</reference>